<comment type="caution">
    <text evidence="7">The sequence shown here is derived from an EMBL/GenBank/DDBJ whole genome shotgun (WGS) entry which is preliminary data.</text>
</comment>
<keyword evidence="7" id="KW-0966">Cell projection</keyword>
<accession>A0ABS5E2T9</accession>
<organism evidence="7 8">
    <name type="scientific">Ideonella paludis</name>
    <dbReference type="NCBI Taxonomy" id="1233411"/>
    <lineage>
        <taxon>Bacteria</taxon>
        <taxon>Pseudomonadati</taxon>
        <taxon>Pseudomonadota</taxon>
        <taxon>Betaproteobacteria</taxon>
        <taxon>Burkholderiales</taxon>
        <taxon>Sphaerotilaceae</taxon>
        <taxon>Ideonella</taxon>
    </lineage>
</organism>
<evidence type="ECO:0000313" key="7">
    <source>
        <dbReference type="EMBL" id="MBQ0937734.1"/>
    </source>
</evidence>
<gene>
    <name evidence="7" type="primary">flgL</name>
    <name evidence="7" type="ORF">KAK11_20585</name>
</gene>
<sequence length="398" mass="42671">MRVSTANAFAASVSSLQRRQQDLTDANERLTNGKRVMQASDDPTAAARAERARALMQRTDATQRALDASRNSMTLTEAALADGGELLQQARELLASAGNASFTDAERRDVANQITAIRNQLLGVANRSDGTGGYIFAGQGASQPPFIDRPGGVGYVGTGGEVRVASEEPLPLTLDGHQTWLSANTGNGVFVTRPLNSGTAWIDTGRVTNPQELTGATYTIEFTDLAPGQKVYSILRDGVATGVFQAPFDPTKAIEIDGMAVNISGTPSAGDAFEIAPSQPNLTVFQALDKVIAELKTPNRGNTAVTQTIQSGLRDIDSVRNHLQSARSMTGEMLTRIDGAEVRVQDLKLFSENTRSAAEDLDMIKAISDFQNKQSGYQAALQTYSSMQRMSLFDYIKT</sequence>
<dbReference type="NCBIfam" id="TIGR02550">
    <property type="entry name" value="flagell_flgL"/>
    <property type="match status" value="1"/>
</dbReference>
<keyword evidence="4" id="KW-0975">Bacterial flagellum</keyword>
<evidence type="ECO:0000313" key="8">
    <source>
        <dbReference type="Proteomes" id="UP000672097"/>
    </source>
</evidence>
<protein>
    <submittedName>
        <fullName evidence="7">Flagellar hook-associated protein FlgL</fullName>
    </submittedName>
</protein>
<evidence type="ECO:0000256" key="1">
    <source>
        <dbReference type="ARBA" id="ARBA00004365"/>
    </source>
</evidence>
<dbReference type="InterPro" id="IPR001492">
    <property type="entry name" value="Flagellin"/>
</dbReference>
<dbReference type="Pfam" id="PF00700">
    <property type="entry name" value="Flagellin_C"/>
    <property type="match status" value="1"/>
</dbReference>
<dbReference type="SUPFAM" id="SSF64518">
    <property type="entry name" value="Phase 1 flagellin"/>
    <property type="match status" value="1"/>
</dbReference>
<dbReference type="InterPro" id="IPR046358">
    <property type="entry name" value="Flagellin_C"/>
</dbReference>
<evidence type="ECO:0000256" key="3">
    <source>
        <dbReference type="ARBA" id="ARBA00005709"/>
    </source>
</evidence>
<dbReference type="InterPro" id="IPR013384">
    <property type="entry name" value="Flagell_FlgL"/>
</dbReference>
<dbReference type="Pfam" id="PF00669">
    <property type="entry name" value="Flagellin_N"/>
    <property type="match status" value="1"/>
</dbReference>
<dbReference type="PANTHER" id="PTHR42792">
    <property type="entry name" value="FLAGELLIN"/>
    <property type="match status" value="1"/>
</dbReference>
<keyword evidence="7" id="KW-0282">Flagellum</keyword>
<name>A0ABS5E2T9_9BURK</name>
<evidence type="ECO:0000256" key="2">
    <source>
        <dbReference type="ARBA" id="ARBA00004613"/>
    </source>
</evidence>
<evidence type="ECO:0000256" key="4">
    <source>
        <dbReference type="ARBA" id="ARBA00023143"/>
    </source>
</evidence>
<evidence type="ECO:0000259" key="5">
    <source>
        <dbReference type="Pfam" id="PF00669"/>
    </source>
</evidence>
<keyword evidence="7" id="KW-0969">Cilium</keyword>
<proteinExistence type="inferred from homology"/>
<reference evidence="7 8" key="1">
    <citation type="submission" date="2021-04" db="EMBL/GenBank/DDBJ databases">
        <title>The genome sequence of type strain Ideonella paludis KCTC 32238.</title>
        <authorList>
            <person name="Liu Y."/>
        </authorList>
    </citation>
    <scope>NUCLEOTIDE SEQUENCE [LARGE SCALE GENOMIC DNA]</scope>
    <source>
        <strain evidence="7 8">KCTC 32238</strain>
    </source>
</reference>
<feature type="domain" description="Flagellin N-terminal" evidence="5">
    <location>
        <begin position="3"/>
        <end position="139"/>
    </location>
</feature>
<dbReference type="EMBL" id="JAGQDG010000009">
    <property type="protein sequence ID" value="MBQ0937734.1"/>
    <property type="molecule type" value="Genomic_DNA"/>
</dbReference>
<dbReference type="Gene3D" id="1.20.1330.10">
    <property type="entry name" value="f41 fragment of flagellin, N-terminal domain"/>
    <property type="match status" value="1"/>
</dbReference>
<dbReference type="Proteomes" id="UP000672097">
    <property type="component" value="Unassembled WGS sequence"/>
</dbReference>
<keyword evidence="8" id="KW-1185">Reference proteome</keyword>
<dbReference type="PANTHER" id="PTHR42792:SF1">
    <property type="entry name" value="FLAGELLAR HOOK-ASSOCIATED PROTEIN 3"/>
    <property type="match status" value="1"/>
</dbReference>
<dbReference type="InterPro" id="IPR001029">
    <property type="entry name" value="Flagellin_N"/>
</dbReference>
<comment type="subcellular location">
    <subcellularLocation>
        <location evidence="1">Bacterial flagellum</location>
    </subcellularLocation>
    <subcellularLocation>
        <location evidence="2">Secreted</location>
    </subcellularLocation>
</comment>
<evidence type="ECO:0000259" key="6">
    <source>
        <dbReference type="Pfam" id="PF00700"/>
    </source>
</evidence>
<feature type="domain" description="Flagellin C-terminal" evidence="6">
    <location>
        <begin position="315"/>
        <end position="395"/>
    </location>
</feature>
<comment type="similarity">
    <text evidence="3">Belongs to the bacterial flagellin family.</text>
</comment>